<feature type="domain" description="EamA" evidence="7">
    <location>
        <begin position="14"/>
        <end position="153"/>
    </location>
</feature>
<gene>
    <name evidence="8" type="ORF">ACFFIX_04680</name>
</gene>
<feature type="transmembrane region" description="Helical" evidence="6">
    <location>
        <begin position="282"/>
        <end position="299"/>
    </location>
</feature>
<evidence type="ECO:0000256" key="3">
    <source>
        <dbReference type="ARBA" id="ARBA00022692"/>
    </source>
</evidence>
<keyword evidence="5 6" id="KW-0472">Membrane</keyword>
<comment type="caution">
    <text evidence="8">The sequence shown here is derived from an EMBL/GenBank/DDBJ whole genome shotgun (WGS) entry which is preliminary data.</text>
</comment>
<evidence type="ECO:0000256" key="4">
    <source>
        <dbReference type="ARBA" id="ARBA00022989"/>
    </source>
</evidence>
<feature type="transmembrane region" description="Helical" evidence="6">
    <location>
        <begin position="43"/>
        <end position="64"/>
    </location>
</feature>
<dbReference type="PANTHER" id="PTHR32322">
    <property type="entry name" value="INNER MEMBRANE TRANSPORTER"/>
    <property type="match status" value="1"/>
</dbReference>
<evidence type="ECO:0000256" key="5">
    <source>
        <dbReference type="ARBA" id="ARBA00023136"/>
    </source>
</evidence>
<feature type="transmembrane region" description="Helical" evidence="6">
    <location>
        <begin position="164"/>
        <end position="183"/>
    </location>
</feature>
<dbReference type="InterPro" id="IPR000620">
    <property type="entry name" value="EamA_dom"/>
</dbReference>
<dbReference type="EMBL" id="JBHLVO010000002">
    <property type="protein sequence ID" value="MFC0270746.1"/>
    <property type="molecule type" value="Genomic_DNA"/>
</dbReference>
<keyword evidence="4 6" id="KW-1133">Transmembrane helix</keyword>
<feature type="transmembrane region" description="Helical" evidence="6">
    <location>
        <begin position="12"/>
        <end position="37"/>
    </location>
</feature>
<feature type="transmembrane region" description="Helical" evidence="6">
    <location>
        <begin position="258"/>
        <end position="276"/>
    </location>
</feature>
<evidence type="ECO:0000313" key="9">
    <source>
        <dbReference type="Proteomes" id="UP001589854"/>
    </source>
</evidence>
<dbReference type="Pfam" id="PF00892">
    <property type="entry name" value="EamA"/>
    <property type="match status" value="2"/>
</dbReference>
<dbReference type="PANTHER" id="PTHR32322:SF2">
    <property type="entry name" value="EAMA DOMAIN-CONTAINING PROTEIN"/>
    <property type="match status" value="1"/>
</dbReference>
<dbReference type="RefSeq" id="WP_378931022.1">
    <property type="nucleotide sequence ID" value="NZ_JBHLVO010000002.1"/>
</dbReference>
<reference evidence="8 9" key="1">
    <citation type="submission" date="2024-09" db="EMBL/GenBank/DDBJ databases">
        <authorList>
            <person name="Sun Q."/>
            <person name="Mori K."/>
        </authorList>
    </citation>
    <scope>NUCLEOTIDE SEQUENCE [LARGE SCALE GENOMIC DNA]</scope>
    <source>
        <strain evidence="8 9">CCM 7228</strain>
    </source>
</reference>
<evidence type="ECO:0000256" key="1">
    <source>
        <dbReference type="ARBA" id="ARBA00004127"/>
    </source>
</evidence>
<evidence type="ECO:0000259" key="7">
    <source>
        <dbReference type="Pfam" id="PF00892"/>
    </source>
</evidence>
<feature type="domain" description="EamA" evidence="7">
    <location>
        <begin position="166"/>
        <end position="299"/>
    </location>
</feature>
<evidence type="ECO:0000256" key="2">
    <source>
        <dbReference type="ARBA" id="ARBA00007362"/>
    </source>
</evidence>
<keyword evidence="3 6" id="KW-0812">Transmembrane</keyword>
<feature type="transmembrane region" description="Helical" evidence="6">
    <location>
        <begin position="108"/>
        <end position="128"/>
    </location>
</feature>
<dbReference type="SUPFAM" id="SSF103481">
    <property type="entry name" value="Multidrug resistance efflux transporter EmrE"/>
    <property type="match status" value="2"/>
</dbReference>
<dbReference type="Proteomes" id="UP001589854">
    <property type="component" value="Unassembled WGS sequence"/>
</dbReference>
<proteinExistence type="inferred from homology"/>
<name>A0ABV6GAP6_9BACI</name>
<keyword evidence="9" id="KW-1185">Reference proteome</keyword>
<organism evidence="8 9">
    <name type="scientific">Metabacillus herbersteinensis</name>
    <dbReference type="NCBI Taxonomy" id="283816"/>
    <lineage>
        <taxon>Bacteria</taxon>
        <taxon>Bacillati</taxon>
        <taxon>Bacillota</taxon>
        <taxon>Bacilli</taxon>
        <taxon>Bacillales</taxon>
        <taxon>Bacillaceae</taxon>
        <taxon>Metabacillus</taxon>
    </lineage>
</organism>
<comment type="subcellular location">
    <subcellularLocation>
        <location evidence="1">Endomembrane system</location>
        <topology evidence="1">Multi-pass membrane protein</topology>
    </subcellularLocation>
</comment>
<feature type="transmembrane region" description="Helical" evidence="6">
    <location>
        <begin position="222"/>
        <end position="246"/>
    </location>
</feature>
<accession>A0ABV6GAP6</accession>
<dbReference type="InterPro" id="IPR050638">
    <property type="entry name" value="AA-Vitamin_Transporters"/>
</dbReference>
<sequence>MNLTKNVRTQSRILGIFLVLTGATLWGVSGTVAQYLFQEKGYSVEWLVVVRLLAAGALLLLFPILKGNPQVWVIWNTKEERLRLFLFGVIGMLGVQYTYFAAIEAGNAATATLLQYLGPVFITCYVAVTIKTRPTAKQWVSIFLALLGTFLLVTNGNFQELSISGWALFWGLASALALAFYTLQPISLLNSYGSAIVVGWGMIIGGIGMSFIHPPWKISGELSFAAIVAVLFVIIFGTLIAFYCYLESLKYLKATETGLLACAEPLSAAVLSVVWLKVQFGVTEWFGAFCIIMTIVLLSREEKF</sequence>
<feature type="transmembrane region" description="Helical" evidence="6">
    <location>
        <begin position="84"/>
        <end position="102"/>
    </location>
</feature>
<comment type="similarity">
    <text evidence="2">Belongs to the EamA transporter family.</text>
</comment>
<protein>
    <submittedName>
        <fullName evidence="8">DMT family transporter</fullName>
    </submittedName>
</protein>
<evidence type="ECO:0000313" key="8">
    <source>
        <dbReference type="EMBL" id="MFC0270746.1"/>
    </source>
</evidence>
<feature type="transmembrane region" description="Helical" evidence="6">
    <location>
        <begin position="195"/>
        <end position="216"/>
    </location>
</feature>
<feature type="transmembrane region" description="Helical" evidence="6">
    <location>
        <begin position="140"/>
        <end position="158"/>
    </location>
</feature>
<evidence type="ECO:0000256" key="6">
    <source>
        <dbReference type="SAM" id="Phobius"/>
    </source>
</evidence>
<dbReference type="InterPro" id="IPR037185">
    <property type="entry name" value="EmrE-like"/>
</dbReference>